<dbReference type="EMBL" id="PDCK01000040">
    <property type="protein sequence ID" value="PRQ49305.1"/>
    <property type="molecule type" value="Genomic_DNA"/>
</dbReference>
<feature type="compositionally biased region" description="Basic residues" evidence="1">
    <location>
        <begin position="66"/>
        <end position="82"/>
    </location>
</feature>
<evidence type="ECO:0000256" key="1">
    <source>
        <dbReference type="SAM" id="MobiDB-lite"/>
    </source>
</evidence>
<sequence length="112" mass="13676">MRRRVKGLVLRAQARIFLAWINSGISFLESDWIDQLRNMMADGGEGSGGDIQGGEGEGEEEEVGARWRRRRRRRRWRSRPRRRPRWWRRRRTRGRRRVEREVWIMSFLISKI</sequence>
<feature type="compositionally biased region" description="Gly residues" evidence="1">
    <location>
        <begin position="43"/>
        <end position="55"/>
    </location>
</feature>
<proteinExistence type="predicted"/>
<comment type="caution">
    <text evidence="2">The sequence shown here is derived from an EMBL/GenBank/DDBJ whole genome shotgun (WGS) entry which is preliminary data.</text>
</comment>
<accession>A0A2P6RSB0</accession>
<evidence type="ECO:0000313" key="2">
    <source>
        <dbReference type="EMBL" id="PRQ49305.1"/>
    </source>
</evidence>
<protein>
    <submittedName>
        <fullName evidence="2">Uncharacterized protein</fullName>
    </submittedName>
</protein>
<evidence type="ECO:0000313" key="3">
    <source>
        <dbReference type="Proteomes" id="UP000238479"/>
    </source>
</evidence>
<keyword evidence="3" id="KW-1185">Reference proteome</keyword>
<organism evidence="2 3">
    <name type="scientific">Rosa chinensis</name>
    <name type="common">China rose</name>
    <dbReference type="NCBI Taxonomy" id="74649"/>
    <lineage>
        <taxon>Eukaryota</taxon>
        <taxon>Viridiplantae</taxon>
        <taxon>Streptophyta</taxon>
        <taxon>Embryophyta</taxon>
        <taxon>Tracheophyta</taxon>
        <taxon>Spermatophyta</taxon>
        <taxon>Magnoliopsida</taxon>
        <taxon>eudicotyledons</taxon>
        <taxon>Gunneridae</taxon>
        <taxon>Pentapetalae</taxon>
        <taxon>rosids</taxon>
        <taxon>fabids</taxon>
        <taxon>Rosales</taxon>
        <taxon>Rosaceae</taxon>
        <taxon>Rosoideae</taxon>
        <taxon>Rosoideae incertae sedis</taxon>
        <taxon>Rosa</taxon>
    </lineage>
</organism>
<reference evidence="2 3" key="1">
    <citation type="journal article" date="2018" name="Nat. Genet.">
        <title>The Rosa genome provides new insights in the design of modern roses.</title>
        <authorList>
            <person name="Bendahmane M."/>
        </authorList>
    </citation>
    <scope>NUCLEOTIDE SEQUENCE [LARGE SCALE GENOMIC DNA]</scope>
    <source>
        <strain evidence="3">cv. Old Blush</strain>
    </source>
</reference>
<name>A0A2P6RSB0_ROSCH</name>
<dbReference type="Gramene" id="PRQ49305">
    <property type="protein sequence ID" value="PRQ49305"/>
    <property type="gene ID" value="RchiOBHm_Chr2g0120431"/>
</dbReference>
<feature type="region of interest" description="Disordered" evidence="1">
    <location>
        <begin position="43"/>
        <end position="82"/>
    </location>
</feature>
<gene>
    <name evidence="2" type="ORF">RchiOBHm_Chr2g0120431</name>
</gene>
<dbReference type="Proteomes" id="UP000238479">
    <property type="component" value="Chromosome 2"/>
</dbReference>
<dbReference type="AlphaFoldDB" id="A0A2P6RSB0"/>